<feature type="non-terminal residue" evidence="2">
    <location>
        <position position="1"/>
    </location>
</feature>
<keyword evidence="1" id="KW-0732">Signal</keyword>
<sequence>KIQGLSSTGALSYPQSIAIGDFNNDSLLDAAVANYGTSNVGIFLGIGNGLFTAQRTLSTGTGSGPYTVVVNDFNKDSRLDIAVGNTGTNNVGIFLGYGNGTFTEQTIFSIGGGSNPRSIAVSDFNKDNLLDIAVADSASSNIAILFGYGNGTFRYNISLATGTKSSPHSIVACDFNNDSLPDIAVANSLTDNVGIFLGHGNGNFSAKVTFSTGYNSLPESITVSDFNNDSFLDIAVANNLGNNIGIFLGYGNGTFAPQIVYSTGN</sequence>
<protein>
    <recommendedName>
        <fullName evidence="4">VCBS repeat-containing protein</fullName>
    </recommendedName>
</protein>
<evidence type="ECO:0000256" key="1">
    <source>
        <dbReference type="ARBA" id="ARBA00022729"/>
    </source>
</evidence>
<keyword evidence="3" id="KW-1185">Reference proteome</keyword>
<dbReference type="EMBL" id="CAJOBG010056068">
    <property type="protein sequence ID" value="CAF4519304.1"/>
    <property type="molecule type" value="Genomic_DNA"/>
</dbReference>
<dbReference type="PANTHER" id="PTHR46580">
    <property type="entry name" value="SENSOR KINASE-RELATED"/>
    <property type="match status" value="1"/>
</dbReference>
<dbReference type="Pfam" id="PF13517">
    <property type="entry name" value="FG-GAP_3"/>
    <property type="match status" value="2"/>
</dbReference>
<dbReference type="InterPro" id="IPR013517">
    <property type="entry name" value="FG-GAP"/>
</dbReference>
<dbReference type="Gene3D" id="2.30.30.100">
    <property type="match status" value="5"/>
</dbReference>
<proteinExistence type="predicted"/>
<evidence type="ECO:0000313" key="2">
    <source>
        <dbReference type="EMBL" id="CAF4519304.1"/>
    </source>
</evidence>
<organism evidence="2 3">
    <name type="scientific">Rotaria magnacalcarata</name>
    <dbReference type="NCBI Taxonomy" id="392030"/>
    <lineage>
        <taxon>Eukaryota</taxon>
        <taxon>Metazoa</taxon>
        <taxon>Spiralia</taxon>
        <taxon>Gnathifera</taxon>
        <taxon>Rotifera</taxon>
        <taxon>Eurotatoria</taxon>
        <taxon>Bdelloidea</taxon>
        <taxon>Philodinida</taxon>
        <taxon>Philodinidae</taxon>
        <taxon>Rotaria</taxon>
    </lineage>
</organism>
<comment type="caution">
    <text evidence="2">The sequence shown here is derived from an EMBL/GenBank/DDBJ whole genome shotgun (WGS) entry which is preliminary data.</text>
</comment>
<dbReference type="Proteomes" id="UP000663866">
    <property type="component" value="Unassembled WGS sequence"/>
</dbReference>
<dbReference type="SUPFAM" id="SSF69318">
    <property type="entry name" value="Integrin alpha N-terminal domain"/>
    <property type="match status" value="1"/>
</dbReference>
<dbReference type="InterPro" id="IPR028994">
    <property type="entry name" value="Integrin_alpha_N"/>
</dbReference>
<feature type="non-terminal residue" evidence="2">
    <location>
        <position position="265"/>
    </location>
</feature>
<reference evidence="2" key="1">
    <citation type="submission" date="2021-02" db="EMBL/GenBank/DDBJ databases">
        <authorList>
            <person name="Nowell W R."/>
        </authorList>
    </citation>
    <scope>NUCLEOTIDE SEQUENCE</scope>
</reference>
<dbReference type="AlphaFoldDB" id="A0A820WNT5"/>
<name>A0A820WNT5_9BILA</name>
<evidence type="ECO:0008006" key="4">
    <source>
        <dbReference type="Google" id="ProtNLM"/>
    </source>
</evidence>
<evidence type="ECO:0000313" key="3">
    <source>
        <dbReference type="Proteomes" id="UP000663866"/>
    </source>
</evidence>
<accession>A0A820WNT5</accession>
<gene>
    <name evidence="2" type="ORF">OVN521_LOCUS41754</name>
</gene>